<dbReference type="Pfam" id="PF00381">
    <property type="entry name" value="PTS-HPr"/>
    <property type="match status" value="1"/>
</dbReference>
<dbReference type="Proteomes" id="UP000276223">
    <property type="component" value="Unassembled WGS sequence"/>
</dbReference>
<name>A0A3N1ULY2_9BACT</name>
<dbReference type="AlphaFoldDB" id="A0A3N1ULY2"/>
<comment type="caution">
    <text evidence="6">The sequence shown here is derived from an EMBL/GenBank/DDBJ whole genome shotgun (WGS) entry which is preliminary data.</text>
</comment>
<dbReference type="GO" id="GO:0009401">
    <property type="term" value="P:phosphoenolpyruvate-dependent sugar phosphotransferase system"/>
    <property type="evidence" value="ECO:0007669"/>
    <property type="project" value="UniProtKB-KW"/>
</dbReference>
<dbReference type="InterPro" id="IPR035895">
    <property type="entry name" value="HPr-like_sf"/>
</dbReference>
<dbReference type="EMBL" id="RJVA01000012">
    <property type="protein sequence ID" value="ROQ92224.1"/>
    <property type="molecule type" value="Genomic_DNA"/>
</dbReference>
<evidence type="ECO:0000256" key="1">
    <source>
        <dbReference type="ARBA" id="ARBA00004496"/>
    </source>
</evidence>
<dbReference type="OrthoDB" id="9798965at2"/>
<comment type="similarity">
    <text evidence="2">Belongs to the HPr family.</text>
</comment>
<organism evidence="6 7">
    <name type="scientific">Desulfosoma caldarium</name>
    <dbReference type="NCBI Taxonomy" id="610254"/>
    <lineage>
        <taxon>Bacteria</taxon>
        <taxon>Pseudomonadati</taxon>
        <taxon>Thermodesulfobacteriota</taxon>
        <taxon>Syntrophobacteria</taxon>
        <taxon>Syntrophobacterales</taxon>
        <taxon>Syntrophobacteraceae</taxon>
        <taxon>Desulfosoma</taxon>
    </lineage>
</organism>
<keyword evidence="7" id="KW-1185">Reference proteome</keyword>
<comment type="subcellular location">
    <subcellularLocation>
        <location evidence="1">Cytoplasm</location>
    </subcellularLocation>
</comment>
<evidence type="ECO:0000313" key="7">
    <source>
        <dbReference type="Proteomes" id="UP000276223"/>
    </source>
</evidence>
<feature type="domain" description="HPr" evidence="5">
    <location>
        <begin position="10"/>
        <end position="97"/>
    </location>
</feature>
<evidence type="ECO:0000256" key="4">
    <source>
        <dbReference type="ARBA" id="ARBA00022683"/>
    </source>
</evidence>
<dbReference type="PROSITE" id="PS51350">
    <property type="entry name" value="PTS_HPR_DOM"/>
    <property type="match status" value="1"/>
</dbReference>
<protein>
    <submittedName>
        <fullName evidence="6">Phosphocarrier protein</fullName>
    </submittedName>
</protein>
<dbReference type="InterPro" id="IPR050399">
    <property type="entry name" value="HPr"/>
</dbReference>
<dbReference type="NCBIfam" id="TIGR01003">
    <property type="entry name" value="PTS_HPr_family"/>
    <property type="match status" value="1"/>
</dbReference>
<sequence length="97" mass="10814">MEALWNSVAEVEQDFIVPNRLGFHARVAAKIVRVTTQFQADVLIVKDHTAVNGKSILDILSLECPRGTRVKIICRGDDAEEALRALAHLFQCHFGET</sequence>
<accession>A0A3N1ULY2</accession>
<evidence type="ECO:0000313" key="6">
    <source>
        <dbReference type="EMBL" id="ROQ92224.1"/>
    </source>
</evidence>
<dbReference type="PANTHER" id="PTHR33705">
    <property type="entry name" value="PHOSPHOCARRIER PROTEIN HPR"/>
    <property type="match status" value="1"/>
</dbReference>
<reference evidence="6 7" key="1">
    <citation type="submission" date="2018-11" db="EMBL/GenBank/DDBJ databases">
        <title>Genomic Encyclopedia of Type Strains, Phase IV (KMG-IV): sequencing the most valuable type-strain genomes for metagenomic binning, comparative biology and taxonomic classification.</title>
        <authorList>
            <person name="Goeker M."/>
        </authorList>
    </citation>
    <scope>NUCLEOTIDE SEQUENCE [LARGE SCALE GENOMIC DNA]</scope>
    <source>
        <strain evidence="6 7">DSM 22027</strain>
    </source>
</reference>
<evidence type="ECO:0000256" key="2">
    <source>
        <dbReference type="ARBA" id="ARBA00010736"/>
    </source>
</evidence>
<dbReference type="PANTHER" id="PTHR33705:SF2">
    <property type="entry name" value="PHOSPHOCARRIER PROTEIN NPR"/>
    <property type="match status" value="1"/>
</dbReference>
<keyword evidence="3" id="KW-0963">Cytoplasm</keyword>
<keyword evidence="4" id="KW-0598">Phosphotransferase system</keyword>
<proteinExistence type="inferred from homology"/>
<dbReference type="GO" id="GO:0005737">
    <property type="term" value="C:cytoplasm"/>
    <property type="evidence" value="ECO:0007669"/>
    <property type="project" value="UniProtKB-SubCell"/>
</dbReference>
<evidence type="ECO:0000259" key="5">
    <source>
        <dbReference type="PROSITE" id="PS51350"/>
    </source>
</evidence>
<dbReference type="CDD" id="cd00367">
    <property type="entry name" value="PTS-HPr_like"/>
    <property type="match status" value="1"/>
</dbReference>
<dbReference type="SUPFAM" id="SSF55594">
    <property type="entry name" value="HPr-like"/>
    <property type="match status" value="1"/>
</dbReference>
<evidence type="ECO:0000256" key="3">
    <source>
        <dbReference type="ARBA" id="ARBA00022490"/>
    </source>
</evidence>
<dbReference type="Gene3D" id="3.30.1340.10">
    <property type="entry name" value="HPr-like"/>
    <property type="match status" value="1"/>
</dbReference>
<gene>
    <name evidence="6" type="ORF">EDC27_1923</name>
</gene>
<dbReference type="InterPro" id="IPR000032">
    <property type="entry name" value="HPr-like"/>
</dbReference>
<dbReference type="PRINTS" id="PR00107">
    <property type="entry name" value="PHOSPHOCPHPR"/>
</dbReference>